<reference evidence="2" key="1">
    <citation type="submission" date="2021-01" db="EMBL/GenBank/DDBJ databases">
        <title>Rhizobium sp. strain KVB221 16S ribosomal RNA gene Genome sequencing and assembly.</title>
        <authorList>
            <person name="Kang M."/>
        </authorList>
    </citation>
    <scope>NUCLEOTIDE SEQUENCE</scope>
    <source>
        <strain evidence="2">KVB221</strain>
    </source>
</reference>
<dbReference type="AlphaFoldDB" id="A0A937CRI2"/>
<comment type="caution">
    <text evidence="2">The sequence shown here is derived from an EMBL/GenBank/DDBJ whole genome shotgun (WGS) entry which is preliminary data.</text>
</comment>
<organism evidence="2 3">
    <name type="scientific">Rhizobium setariae</name>
    <dbReference type="NCBI Taxonomy" id="2801340"/>
    <lineage>
        <taxon>Bacteria</taxon>
        <taxon>Pseudomonadati</taxon>
        <taxon>Pseudomonadota</taxon>
        <taxon>Alphaproteobacteria</taxon>
        <taxon>Hyphomicrobiales</taxon>
        <taxon>Rhizobiaceae</taxon>
        <taxon>Rhizobium/Agrobacterium group</taxon>
        <taxon>Rhizobium</taxon>
    </lineage>
</organism>
<feature type="region of interest" description="Disordered" evidence="1">
    <location>
        <begin position="177"/>
        <end position="199"/>
    </location>
</feature>
<evidence type="ECO:0000256" key="1">
    <source>
        <dbReference type="SAM" id="MobiDB-lite"/>
    </source>
</evidence>
<sequence>MAVRLLSVDDVQVSLNKSNRPTLVVMVMGRAATPGYQNIKLNVLEGELSPDHIFDLELVGDPPEGIVPQMVVPAHANLVITQDVDRIAGVIVHARTNNRTALTGPELASPPRTSSEPALGDILSRFGGLAAKFLPLGEGLTTLALGEQGFPTLAHILSEGSGPLALEKDVRSEIFRKPPGFEDFDPRERLGQRGPFGDR</sequence>
<accession>A0A937CRI2</accession>
<evidence type="ECO:0000313" key="2">
    <source>
        <dbReference type="EMBL" id="MBL0375533.1"/>
    </source>
</evidence>
<dbReference type="Proteomes" id="UP000633219">
    <property type="component" value="Unassembled WGS sequence"/>
</dbReference>
<dbReference type="EMBL" id="JAEQNC010000031">
    <property type="protein sequence ID" value="MBL0375533.1"/>
    <property type="molecule type" value="Genomic_DNA"/>
</dbReference>
<keyword evidence="3" id="KW-1185">Reference proteome</keyword>
<dbReference type="RefSeq" id="WP_201664077.1">
    <property type="nucleotide sequence ID" value="NZ_JAEQNC010000031.1"/>
</dbReference>
<name>A0A937CRI2_9HYPH</name>
<protein>
    <submittedName>
        <fullName evidence="2">Uncharacterized protein</fullName>
    </submittedName>
</protein>
<gene>
    <name evidence="2" type="ORF">JJB09_26395</name>
</gene>
<proteinExistence type="predicted"/>
<evidence type="ECO:0000313" key="3">
    <source>
        <dbReference type="Proteomes" id="UP000633219"/>
    </source>
</evidence>